<keyword evidence="1" id="KW-0812">Transmembrane</keyword>
<keyword evidence="1" id="KW-1133">Transmembrane helix</keyword>
<name>A0A1Y2HAQ2_9FUNG</name>
<organism evidence="2 3">
    <name type="scientific">Catenaria anguillulae PL171</name>
    <dbReference type="NCBI Taxonomy" id="765915"/>
    <lineage>
        <taxon>Eukaryota</taxon>
        <taxon>Fungi</taxon>
        <taxon>Fungi incertae sedis</taxon>
        <taxon>Blastocladiomycota</taxon>
        <taxon>Blastocladiomycetes</taxon>
        <taxon>Blastocladiales</taxon>
        <taxon>Catenariaceae</taxon>
        <taxon>Catenaria</taxon>
    </lineage>
</organism>
<gene>
    <name evidence="2" type="ORF">BCR44DRAFT_241514</name>
</gene>
<sequence>MMLGWPTAQMCLPSSFSHNYTHIFFFFFFFFFNRQPPPSKLNAFLPNPDHPLAMCLRLGYMIPRPASELTCQESQAISSSLLSVASRSHAHHRGVQARAVLQQHPRPSRHHRICQQARWPWPPSPAPTVPSFGSTRKLPLILTAGALVLCVRPLHWRPSCPRVRSLAR</sequence>
<feature type="transmembrane region" description="Helical" evidence="1">
    <location>
        <begin position="12"/>
        <end position="32"/>
    </location>
</feature>
<evidence type="ECO:0000313" key="2">
    <source>
        <dbReference type="EMBL" id="ORZ30991.1"/>
    </source>
</evidence>
<keyword evidence="3" id="KW-1185">Reference proteome</keyword>
<dbReference type="EMBL" id="MCFL01000070">
    <property type="protein sequence ID" value="ORZ30991.1"/>
    <property type="molecule type" value="Genomic_DNA"/>
</dbReference>
<reference evidence="2 3" key="1">
    <citation type="submission" date="2016-07" db="EMBL/GenBank/DDBJ databases">
        <title>Pervasive Adenine N6-methylation of Active Genes in Fungi.</title>
        <authorList>
            <consortium name="DOE Joint Genome Institute"/>
            <person name="Mondo S.J."/>
            <person name="Dannebaum R.O."/>
            <person name="Kuo R.C."/>
            <person name="Labutti K."/>
            <person name="Haridas S."/>
            <person name="Kuo A."/>
            <person name="Salamov A."/>
            <person name="Ahrendt S.R."/>
            <person name="Lipzen A."/>
            <person name="Sullivan W."/>
            <person name="Andreopoulos W.B."/>
            <person name="Clum A."/>
            <person name="Lindquist E."/>
            <person name="Daum C."/>
            <person name="Ramamoorthy G.K."/>
            <person name="Gryganskyi A."/>
            <person name="Culley D."/>
            <person name="Magnuson J.K."/>
            <person name="James T.Y."/>
            <person name="O'Malley M.A."/>
            <person name="Stajich J.E."/>
            <person name="Spatafora J.W."/>
            <person name="Visel A."/>
            <person name="Grigoriev I.V."/>
        </authorList>
    </citation>
    <scope>NUCLEOTIDE SEQUENCE [LARGE SCALE GENOMIC DNA]</scope>
    <source>
        <strain evidence="2 3">PL171</strain>
    </source>
</reference>
<keyword evidence="1" id="KW-0472">Membrane</keyword>
<proteinExistence type="predicted"/>
<accession>A0A1Y2HAQ2</accession>
<evidence type="ECO:0000313" key="3">
    <source>
        <dbReference type="Proteomes" id="UP000193411"/>
    </source>
</evidence>
<dbReference type="AlphaFoldDB" id="A0A1Y2HAQ2"/>
<evidence type="ECO:0000256" key="1">
    <source>
        <dbReference type="SAM" id="Phobius"/>
    </source>
</evidence>
<protein>
    <submittedName>
        <fullName evidence="2">Uncharacterized protein</fullName>
    </submittedName>
</protein>
<comment type="caution">
    <text evidence="2">The sequence shown here is derived from an EMBL/GenBank/DDBJ whole genome shotgun (WGS) entry which is preliminary data.</text>
</comment>
<dbReference type="Proteomes" id="UP000193411">
    <property type="component" value="Unassembled WGS sequence"/>
</dbReference>